<organism evidence="1 2">
    <name type="scientific">Clunio marinus</name>
    <dbReference type="NCBI Taxonomy" id="568069"/>
    <lineage>
        <taxon>Eukaryota</taxon>
        <taxon>Metazoa</taxon>
        <taxon>Ecdysozoa</taxon>
        <taxon>Arthropoda</taxon>
        <taxon>Hexapoda</taxon>
        <taxon>Insecta</taxon>
        <taxon>Pterygota</taxon>
        <taxon>Neoptera</taxon>
        <taxon>Endopterygota</taxon>
        <taxon>Diptera</taxon>
        <taxon>Nematocera</taxon>
        <taxon>Chironomoidea</taxon>
        <taxon>Chironomidae</taxon>
        <taxon>Clunio</taxon>
    </lineage>
</organism>
<dbReference type="EMBL" id="CVRI01000043">
    <property type="protein sequence ID" value="CRK96091.1"/>
    <property type="molecule type" value="Genomic_DNA"/>
</dbReference>
<accession>A0A1J1I7E0</accession>
<evidence type="ECO:0000313" key="2">
    <source>
        <dbReference type="Proteomes" id="UP000183832"/>
    </source>
</evidence>
<sequence length="65" mass="7624">MNVLILGYVFKYFPAFDYISLLFDESKKGVVLEVKLYIQAFKHSAKYIGFGIFIQMKHVCRHSKC</sequence>
<gene>
    <name evidence="1" type="ORF">CLUMA_CG009527</name>
</gene>
<proteinExistence type="predicted"/>
<dbReference type="Proteomes" id="UP000183832">
    <property type="component" value="Unassembled WGS sequence"/>
</dbReference>
<protein>
    <submittedName>
        <fullName evidence="1">CLUMA_CG009527, isoform A</fullName>
    </submittedName>
</protein>
<keyword evidence="2" id="KW-1185">Reference proteome</keyword>
<name>A0A1J1I7E0_9DIPT</name>
<reference evidence="1 2" key="1">
    <citation type="submission" date="2015-04" db="EMBL/GenBank/DDBJ databases">
        <authorList>
            <person name="Syromyatnikov M.Y."/>
            <person name="Popov V.N."/>
        </authorList>
    </citation>
    <scope>NUCLEOTIDE SEQUENCE [LARGE SCALE GENOMIC DNA]</scope>
</reference>
<evidence type="ECO:0000313" key="1">
    <source>
        <dbReference type="EMBL" id="CRK96091.1"/>
    </source>
</evidence>
<dbReference type="AlphaFoldDB" id="A0A1J1I7E0"/>